<evidence type="ECO:0000256" key="6">
    <source>
        <dbReference type="RuleBase" id="RU003682"/>
    </source>
</evidence>
<comment type="similarity">
    <text evidence="6">Belongs to the iron/ascorbate-dependent oxidoreductase family.</text>
</comment>
<evidence type="ECO:0000313" key="9">
    <source>
        <dbReference type="EMBL" id="KAK7364937.1"/>
    </source>
</evidence>
<evidence type="ECO:0000256" key="1">
    <source>
        <dbReference type="ARBA" id="ARBA00022723"/>
    </source>
</evidence>
<dbReference type="Proteomes" id="UP001374584">
    <property type="component" value="Unassembled WGS sequence"/>
</dbReference>
<feature type="chain" id="PRO_5043018062" description="2-oxoglutarate-dependent dioxygenase DAO" evidence="7">
    <location>
        <begin position="18"/>
        <end position="330"/>
    </location>
</feature>
<dbReference type="GO" id="GO:0046872">
    <property type="term" value="F:metal ion binding"/>
    <property type="evidence" value="ECO:0007669"/>
    <property type="project" value="UniProtKB-KW"/>
</dbReference>
<keyword evidence="2 6" id="KW-0408">Iron</keyword>
<proteinExistence type="inferred from homology"/>
<comment type="function">
    <text evidence="3">2-oxoglutarate-dependent dioxygenase essential for auxin catabolism and maintenance of auxin homeostasis in reproductive organs. Catalyzes the irreversible oxidation of indole-3-acetic acid (IAA) to the biologically inactive 2-oxoindole-3-acetic acid (OxIAA).</text>
</comment>
<evidence type="ECO:0000256" key="5">
    <source>
        <dbReference type="ARBA" id="ARBA00076740"/>
    </source>
</evidence>
<dbReference type="Pfam" id="PF03171">
    <property type="entry name" value="2OG-FeII_Oxy"/>
    <property type="match status" value="1"/>
</dbReference>
<dbReference type="InterPro" id="IPR026992">
    <property type="entry name" value="DIOX_N"/>
</dbReference>
<evidence type="ECO:0000256" key="4">
    <source>
        <dbReference type="ARBA" id="ARBA00074102"/>
    </source>
</evidence>
<dbReference type="SUPFAM" id="SSF51197">
    <property type="entry name" value="Clavaminate synthase-like"/>
    <property type="match status" value="1"/>
</dbReference>
<feature type="signal peptide" evidence="7">
    <location>
        <begin position="1"/>
        <end position="17"/>
    </location>
</feature>
<dbReference type="InterPro" id="IPR005123">
    <property type="entry name" value="Oxoglu/Fe-dep_dioxygenase_dom"/>
</dbReference>
<dbReference type="InterPro" id="IPR050231">
    <property type="entry name" value="Iron_ascorbate_oxido_reductase"/>
</dbReference>
<evidence type="ECO:0000256" key="7">
    <source>
        <dbReference type="SAM" id="SignalP"/>
    </source>
</evidence>
<evidence type="ECO:0000256" key="3">
    <source>
        <dbReference type="ARBA" id="ARBA00054658"/>
    </source>
</evidence>
<dbReference type="Pfam" id="PF14226">
    <property type="entry name" value="DIOX_N"/>
    <property type="match status" value="1"/>
</dbReference>
<dbReference type="PANTHER" id="PTHR47990">
    <property type="entry name" value="2-OXOGLUTARATE (2OG) AND FE(II)-DEPENDENT OXYGENASE SUPERFAMILY PROTEIN-RELATED"/>
    <property type="match status" value="1"/>
</dbReference>
<evidence type="ECO:0000256" key="2">
    <source>
        <dbReference type="ARBA" id="ARBA00023004"/>
    </source>
</evidence>
<name>A0AAN9RA59_PHACN</name>
<comment type="caution">
    <text evidence="9">The sequence shown here is derived from an EMBL/GenBank/DDBJ whole genome shotgun (WGS) entry which is preliminary data.</text>
</comment>
<keyword evidence="1 6" id="KW-0479">Metal-binding</keyword>
<sequence>MMPFILLSHLLFLPASSIISRQRVKRKVKEEMEASVPVVDFQKLSEEEELKKLREACEKCGCFRIINHPIPKTLMTEMKSVVKYVHDLPLEIKMRNKSIIPDSGYVPPFPTSPLYEGMGIYDMNESPQALEEFFSQLDLPTYHRQIVKKYGQAIHDLASTVSQKMAKSLGVVGVDFKDWPFILRTIKYSFTQENMGEMGAQLHSDTGFITLLQDDEAVSGLELLDDSGLFKAVPPKSGSFLCIIGDVGHVWSNGKFWNIRHRVICKEIGTRYSFGAFMLAPRDGNVEAPTKLVELDNGRRYRPFNYEDLRKFRISTGKRKGEVLDQYRIA</sequence>
<dbReference type="InterPro" id="IPR027443">
    <property type="entry name" value="IPNS-like_sf"/>
</dbReference>
<reference evidence="9 10" key="1">
    <citation type="submission" date="2024-01" db="EMBL/GenBank/DDBJ databases">
        <title>The genomes of 5 underutilized Papilionoideae crops provide insights into root nodulation and disease resistanc.</title>
        <authorList>
            <person name="Jiang F."/>
        </authorList>
    </citation>
    <scope>NUCLEOTIDE SEQUENCE [LARGE SCALE GENOMIC DNA]</scope>
    <source>
        <strain evidence="9">JINMINGXINNONG_FW02</strain>
        <tissue evidence="9">Leaves</tissue>
    </source>
</reference>
<evidence type="ECO:0000313" key="10">
    <source>
        <dbReference type="Proteomes" id="UP001374584"/>
    </source>
</evidence>
<keyword evidence="6" id="KW-0560">Oxidoreductase</keyword>
<dbReference type="FunFam" id="2.60.120.330:FF:000017">
    <property type="entry name" value="2-oxoglutarate-dependent dioxygenase DAO"/>
    <property type="match status" value="1"/>
</dbReference>
<dbReference type="AlphaFoldDB" id="A0AAN9RA59"/>
<gene>
    <name evidence="9" type="ORF">VNO80_13685</name>
</gene>
<keyword evidence="10" id="KW-1185">Reference proteome</keyword>
<dbReference type="PROSITE" id="PS51471">
    <property type="entry name" value="FE2OG_OXY"/>
    <property type="match status" value="1"/>
</dbReference>
<evidence type="ECO:0000259" key="8">
    <source>
        <dbReference type="PROSITE" id="PS51471"/>
    </source>
</evidence>
<dbReference type="EMBL" id="JAYMYR010000005">
    <property type="protein sequence ID" value="KAK7364937.1"/>
    <property type="molecule type" value="Genomic_DNA"/>
</dbReference>
<protein>
    <recommendedName>
        <fullName evidence="4">2-oxoglutarate-dependent dioxygenase DAO</fullName>
    </recommendedName>
    <alternativeName>
        <fullName evidence="5">Protein DIOXYGENASE FOR AUXIN OXIDATION</fullName>
    </alternativeName>
</protein>
<organism evidence="9 10">
    <name type="scientific">Phaseolus coccineus</name>
    <name type="common">Scarlet runner bean</name>
    <name type="synonym">Phaseolus multiflorus</name>
    <dbReference type="NCBI Taxonomy" id="3886"/>
    <lineage>
        <taxon>Eukaryota</taxon>
        <taxon>Viridiplantae</taxon>
        <taxon>Streptophyta</taxon>
        <taxon>Embryophyta</taxon>
        <taxon>Tracheophyta</taxon>
        <taxon>Spermatophyta</taxon>
        <taxon>Magnoliopsida</taxon>
        <taxon>eudicotyledons</taxon>
        <taxon>Gunneridae</taxon>
        <taxon>Pentapetalae</taxon>
        <taxon>rosids</taxon>
        <taxon>fabids</taxon>
        <taxon>Fabales</taxon>
        <taxon>Fabaceae</taxon>
        <taxon>Papilionoideae</taxon>
        <taxon>50 kb inversion clade</taxon>
        <taxon>NPAAA clade</taxon>
        <taxon>indigoferoid/millettioid clade</taxon>
        <taxon>Phaseoleae</taxon>
        <taxon>Phaseolus</taxon>
    </lineage>
</organism>
<keyword evidence="7" id="KW-0732">Signal</keyword>
<feature type="domain" description="Fe2OG dioxygenase" evidence="8">
    <location>
        <begin position="178"/>
        <end position="281"/>
    </location>
</feature>
<accession>A0AAN9RA59</accession>
<dbReference type="GO" id="GO:0016491">
    <property type="term" value="F:oxidoreductase activity"/>
    <property type="evidence" value="ECO:0007669"/>
    <property type="project" value="UniProtKB-KW"/>
</dbReference>
<dbReference type="Gene3D" id="2.60.120.330">
    <property type="entry name" value="B-lactam Antibiotic, Isopenicillin N Synthase, Chain"/>
    <property type="match status" value="1"/>
</dbReference>
<dbReference type="InterPro" id="IPR044861">
    <property type="entry name" value="IPNS-like_FE2OG_OXY"/>
</dbReference>